<evidence type="ECO:0000256" key="1">
    <source>
        <dbReference type="ARBA" id="ARBA00004651"/>
    </source>
</evidence>
<dbReference type="InterPro" id="IPR000515">
    <property type="entry name" value="MetI-like"/>
</dbReference>
<dbReference type="PANTHER" id="PTHR30614">
    <property type="entry name" value="MEMBRANE COMPONENT OF AMINO ACID ABC TRANSPORTER"/>
    <property type="match status" value="1"/>
</dbReference>
<dbReference type="EMBL" id="FZNW01000009">
    <property type="protein sequence ID" value="SNR53790.1"/>
    <property type="molecule type" value="Genomic_DNA"/>
</dbReference>
<evidence type="ECO:0000256" key="7">
    <source>
        <dbReference type="RuleBase" id="RU363032"/>
    </source>
</evidence>
<dbReference type="SUPFAM" id="SSF161098">
    <property type="entry name" value="MetI-like"/>
    <property type="match status" value="1"/>
</dbReference>
<keyword evidence="3" id="KW-1003">Cell membrane</keyword>
<organism evidence="9 10">
    <name type="scientific">Haloechinothrix alba</name>
    <dbReference type="NCBI Taxonomy" id="664784"/>
    <lineage>
        <taxon>Bacteria</taxon>
        <taxon>Bacillati</taxon>
        <taxon>Actinomycetota</taxon>
        <taxon>Actinomycetes</taxon>
        <taxon>Pseudonocardiales</taxon>
        <taxon>Pseudonocardiaceae</taxon>
        <taxon>Haloechinothrix</taxon>
    </lineage>
</organism>
<dbReference type="NCBIfam" id="TIGR01726">
    <property type="entry name" value="HEQRo_perm_3TM"/>
    <property type="match status" value="1"/>
</dbReference>
<evidence type="ECO:0000256" key="4">
    <source>
        <dbReference type="ARBA" id="ARBA00022692"/>
    </source>
</evidence>
<dbReference type="RefSeq" id="WP_089301316.1">
    <property type="nucleotide sequence ID" value="NZ_FZNW01000009.1"/>
</dbReference>
<dbReference type="Gene3D" id="1.10.3720.10">
    <property type="entry name" value="MetI-like"/>
    <property type="match status" value="1"/>
</dbReference>
<comment type="subcellular location">
    <subcellularLocation>
        <location evidence="1 7">Cell membrane</location>
        <topology evidence="1 7">Multi-pass membrane protein</topology>
    </subcellularLocation>
</comment>
<evidence type="ECO:0000256" key="3">
    <source>
        <dbReference type="ARBA" id="ARBA00022475"/>
    </source>
</evidence>
<feature type="transmembrane region" description="Helical" evidence="7">
    <location>
        <begin position="18"/>
        <end position="40"/>
    </location>
</feature>
<keyword evidence="5 7" id="KW-1133">Transmembrane helix</keyword>
<dbReference type="GO" id="GO:0006865">
    <property type="term" value="P:amino acid transport"/>
    <property type="evidence" value="ECO:0007669"/>
    <property type="project" value="TreeGrafter"/>
</dbReference>
<evidence type="ECO:0000313" key="9">
    <source>
        <dbReference type="EMBL" id="SNR53790.1"/>
    </source>
</evidence>
<reference evidence="9 10" key="1">
    <citation type="submission" date="2017-06" db="EMBL/GenBank/DDBJ databases">
        <authorList>
            <person name="Kim H.J."/>
            <person name="Triplett B.A."/>
        </authorList>
    </citation>
    <scope>NUCLEOTIDE SEQUENCE [LARGE SCALE GENOMIC DNA]</scope>
    <source>
        <strain evidence="9 10">DSM 45207</strain>
    </source>
</reference>
<dbReference type="InterPro" id="IPR010065">
    <property type="entry name" value="AA_ABC_transptr_permease_3TM"/>
</dbReference>
<dbReference type="PANTHER" id="PTHR30614:SF21">
    <property type="entry name" value="AMINO ACID ABC TRANSPORTER PERMEASE"/>
    <property type="match status" value="1"/>
</dbReference>
<accession>A0A238X511</accession>
<dbReference type="GO" id="GO:0043190">
    <property type="term" value="C:ATP-binding cassette (ABC) transporter complex"/>
    <property type="evidence" value="ECO:0007669"/>
    <property type="project" value="InterPro"/>
</dbReference>
<dbReference type="InterPro" id="IPR035906">
    <property type="entry name" value="MetI-like_sf"/>
</dbReference>
<keyword evidence="10" id="KW-1185">Reference proteome</keyword>
<dbReference type="Proteomes" id="UP000198348">
    <property type="component" value="Unassembled WGS sequence"/>
</dbReference>
<dbReference type="AlphaFoldDB" id="A0A238X511"/>
<protein>
    <submittedName>
        <fullName evidence="9">Amino acid ABC transporter membrane protein 2, PAAT family</fullName>
    </submittedName>
</protein>
<feature type="transmembrane region" description="Helical" evidence="7">
    <location>
        <begin position="76"/>
        <end position="98"/>
    </location>
</feature>
<dbReference type="CDD" id="cd06261">
    <property type="entry name" value="TM_PBP2"/>
    <property type="match status" value="1"/>
</dbReference>
<dbReference type="GO" id="GO:0022857">
    <property type="term" value="F:transmembrane transporter activity"/>
    <property type="evidence" value="ECO:0007669"/>
    <property type="project" value="InterPro"/>
</dbReference>
<evidence type="ECO:0000256" key="5">
    <source>
        <dbReference type="ARBA" id="ARBA00022989"/>
    </source>
</evidence>
<dbReference type="PROSITE" id="PS50928">
    <property type="entry name" value="ABC_TM1"/>
    <property type="match status" value="1"/>
</dbReference>
<proteinExistence type="inferred from homology"/>
<evidence type="ECO:0000256" key="2">
    <source>
        <dbReference type="ARBA" id="ARBA00022448"/>
    </source>
</evidence>
<gene>
    <name evidence="9" type="ORF">SAMN06265360_10957</name>
</gene>
<sequence>MSSVLYDTPGPRARRRSLIGSVATGIAIAALLVFIVFRVAETGRIDAELWQVYTDPPRGSSAVDVWTSLLINGLGATLRAAAVGGVLALAVGLVLVVLRMAKPWWVRYPATAIIEVFRGLPVILLMFFGVLGLGMPIFQGVVFGLVIYNAAVIGEILRAGIVSLPSGQAEAGSAIGLTQPQILFSILLPQAIRRMLPSLISQFVVLLKDTSLGFIIGYTELLRILRINTEFFGESYLFVLFFVGAAIYIAVNFLLSRLAIWLERRGSMKAAGGAVHADTEHAETHPEAGQKP</sequence>
<comment type="similarity">
    <text evidence="7">Belongs to the binding-protein-dependent transport system permease family.</text>
</comment>
<name>A0A238X511_9PSEU</name>
<evidence type="ECO:0000256" key="6">
    <source>
        <dbReference type="ARBA" id="ARBA00023136"/>
    </source>
</evidence>
<dbReference type="OrthoDB" id="4543034at2"/>
<evidence type="ECO:0000313" key="10">
    <source>
        <dbReference type="Proteomes" id="UP000198348"/>
    </source>
</evidence>
<feature type="transmembrane region" description="Helical" evidence="7">
    <location>
        <begin position="236"/>
        <end position="255"/>
    </location>
</feature>
<feature type="transmembrane region" description="Helical" evidence="7">
    <location>
        <begin position="110"/>
        <end position="131"/>
    </location>
</feature>
<evidence type="ECO:0000259" key="8">
    <source>
        <dbReference type="PROSITE" id="PS50928"/>
    </source>
</evidence>
<keyword evidence="2 7" id="KW-0813">Transport</keyword>
<dbReference type="Pfam" id="PF00528">
    <property type="entry name" value="BPD_transp_1"/>
    <property type="match status" value="1"/>
</dbReference>
<feature type="domain" description="ABC transmembrane type-1" evidence="8">
    <location>
        <begin position="74"/>
        <end position="259"/>
    </location>
</feature>
<keyword evidence="6 7" id="KW-0472">Membrane</keyword>
<keyword evidence="4 7" id="KW-0812">Transmembrane</keyword>
<dbReference type="InterPro" id="IPR043429">
    <property type="entry name" value="ArtM/GltK/GlnP/TcyL/YhdX-like"/>
</dbReference>